<feature type="region of interest" description="Disordered" evidence="1">
    <location>
        <begin position="1"/>
        <end position="24"/>
    </location>
</feature>
<dbReference type="Proteomes" id="UP001519460">
    <property type="component" value="Unassembled WGS sequence"/>
</dbReference>
<evidence type="ECO:0000313" key="3">
    <source>
        <dbReference type="Proteomes" id="UP001519460"/>
    </source>
</evidence>
<dbReference type="AlphaFoldDB" id="A0ABD0LNX3"/>
<evidence type="ECO:0000256" key="1">
    <source>
        <dbReference type="SAM" id="MobiDB-lite"/>
    </source>
</evidence>
<accession>A0ABD0LNX3</accession>
<proteinExistence type="predicted"/>
<keyword evidence="3" id="KW-1185">Reference proteome</keyword>
<organism evidence="2 3">
    <name type="scientific">Batillaria attramentaria</name>
    <dbReference type="NCBI Taxonomy" id="370345"/>
    <lineage>
        <taxon>Eukaryota</taxon>
        <taxon>Metazoa</taxon>
        <taxon>Spiralia</taxon>
        <taxon>Lophotrochozoa</taxon>
        <taxon>Mollusca</taxon>
        <taxon>Gastropoda</taxon>
        <taxon>Caenogastropoda</taxon>
        <taxon>Sorbeoconcha</taxon>
        <taxon>Cerithioidea</taxon>
        <taxon>Batillariidae</taxon>
        <taxon>Batillaria</taxon>
    </lineage>
</organism>
<evidence type="ECO:0000313" key="2">
    <source>
        <dbReference type="EMBL" id="KAK7501145.1"/>
    </source>
</evidence>
<comment type="caution">
    <text evidence="2">The sequence shown here is derived from an EMBL/GenBank/DDBJ whole genome shotgun (WGS) entry which is preliminary data.</text>
</comment>
<gene>
    <name evidence="2" type="ORF">BaRGS_00007630</name>
</gene>
<name>A0ABD0LNX3_9CAEN</name>
<protein>
    <submittedName>
        <fullName evidence="2">Uncharacterized protein</fullName>
    </submittedName>
</protein>
<reference evidence="2 3" key="1">
    <citation type="journal article" date="2023" name="Sci. Data">
        <title>Genome assembly of the Korean intertidal mud-creeper Batillaria attramentaria.</title>
        <authorList>
            <person name="Patra A.K."/>
            <person name="Ho P.T."/>
            <person name="Jun S."/>
            <person name="Lee S.J."/>
            <person name="Kim Y."/>
            <person name="Won Y.J."/>
        </authorList>
    </citation>
    <scope>NUCLEOTIDE SEQUENCE [LARGE SCALE GENOMIC DNA]</scope>
    <source>
        <strain evidence="2">Wonlab-2016</strain>
    </source>
</reference>
<sequence length="156" mass="17080">MLNAAPAVKHSHNAESGDTLTDDRPTFKYNLTPTTRAQSVVTAEQGSLVLSQFSQTCASTYNSVSTGHNTDKLQRLPTATVEAVWFVGYLSQRKSRSFDPAMGEQTGIKGPGRGARKEWRLKGGRTGGPLSLCVHLTCREVTWFGRCPCQCLWDSD</sequence>
<dbReference type="EMBL" id="JACVVK020000033">
    <property type="protein sequence ID" value="KAK7501145.1"/>
    <property type="molecule type" value="Genomic_DNA"/>
</dbReference>